<dbReference type="InterPro" id="IPR012338">
    <property type="entry name" value="Beta-lactam/transpept-like"/>
</dbReference>
<dbReference type="GO" id="GO:0046677">
    <property type="term" value="P:response to antibiotic"/>
    <property type="evidence" value="ECO:0007669"/>
    <property type="project" value="InterPro"/>
</dbReference>
<dbReference type="Pfam" id="PF05223">
    <property type="entry name" value="MecA_N"/>
    <property type="match status" value="1"/>
</dbReference>
<dbReference type="STRING" id="1306406.J116_016775"/>
<keyword evidence="2" id="KW-0472">Membrane</keyword>
<proteinExistence type="predicted"/>
<dbReference type="InterPro" id="IPR007887">
    <property type="entry name" value="MecA_N"/>
</dbReference>
<protein>
    <submittedName>
        <fullName evidence="5">Penicillin-binding protein</fullName>
    </submittedName>
</protein>
<evidence type="ECO:0000313" key="6">
    <source>
        <dbReference type="Proteomes" id="UP000095329"/>
    </source>
</evidence>
<evidence type="ECO:0000313" key="5">
    <source>
        <dbReference type="EMBL" id="OEJ95883.1"/>
    </source>
</evidence>
<dbReference type="PANTHER" id="PTHR30627:SF24">
    <property type="entry name" value="PENICILLIN-BINDING PROTEIN 4B"/>
    <property type="match status" value="1"/>
</dbReference>
<evidence type="ECO:0000256" key="2">
    <source>
        <dbReference type="SAM" id="Phobius"/>
    </source>
</evidence>
<gene>
    <name evidence="5" type="ORF">J116_016775</name>
</gene>
<evidence type="ECO:0000259" key="4">
    <source>
        <dbReference type="Pfam" id="PF05223"/>
    </source>
</evidence>
<keyword evidence="6" id="KW-1185">Reference proteome</keyword>
<feature type="region of interest" description="Disordered" evidence="1">
    <location>
        <begin position="37"/>
        <end position="57"/>
    </location>
</feature>
<dbReference type="SUPFAM" id="SSF56601">
    <property type="entry name" value="beta-lactamase/transpeptidase-like"/>
    <property type="match status" value="1"/>
</dbReference>
<comment type="caution">
    <text evidence="5">The sequence shown here is derived from an EMBL/GenBank/DDBJ whole genome shotgun (WGS) entry which is preliminary data.</text>
</comment>
<sequence length="542" mass="55677">MRSGAKVAIVGGVFVLVAGGVGYGAYNLYEGLTGGTTTATSADGSPKRSGPVTAEETRSTAEGFLAAWAAGDPEKAAQFTNDPATAQSALSLYLTETHVTGVKATAGTPSGTTVPFTVSAVVSYDGVRVPWTYTSRLSVVRGLSTGQPRVAWSPAVVHPQLRDGQSLRVTSSGAPAIKALDRNGTELTAERYPSLRPVLDELRERYGTEAGGTPGVELVVADEGDAAPRTLLTLREGKPGEVRTTLDAGVQAAAEKAVQRYAESSVVAIKPSTGEIRAVANNRKDGWNAAFLGKQAPGSTMKVVTAALLLEKGLVAADRVAECPAEAMYHGTRFHNLDGFSLDGKTFRQSFARSCNTAFIKLIDDVGDDAALGKEARDVFGIGLEWKTGVPTWDGSVPAETGGVAAAQYIGQGTVQMNALNIASITATAKAGVFKQPVIVPASLDDREIARAPRALDGSAARQLRDMMRATARGNGTGAAAMAGVGGDKGAKTGSAEVDDQGEANSWFAAFADDLAAAAVVQSGGHGGDAAGPLVASVLNAR</sequence>
<keyword evidence="2" id="KW-1133">Transmembrane helix</keyword>
<dbReference type="GO" id="GO:0005886">
    <property type="term" value="C:plasma membrane"/>
    <property type="evidence" value="ECO:0007669"/>
    <property type="project" value="TreeGrafter"/>
</dbReference>
<feature type="transmembrane region" description="Helical" evidence="2">
    <location>
        <begin position="7"/>
        <end position="26"/>
    </location>
</feature>
<dbReference type="GO" id="GO:0071555">
    <property type="term" value="P:cell wall organization"/>
    <property type="evidence" value="ECO:0007669"/>
    <property type="project" value="TreeGrafter"/>
</dbReference>
<dbReference type="eggNOG" id="COG0768">
    <property type="taxonomic scope" value="Bacteria"/>
</dbReference>
<feature type="domain" description="Penicillin-binding protein transpeptidase" evidence="3">
    <location>
        <begin position="265"/>
        <end position="539"/>
    </location>
</feature>
<dbReference type="Proteomes" id="UP000095329">
    <property type="component" value="Unassembled WGS sequence"/>
</dbReference>
<dbReference type="RefSeq" id="WP_023588233.1">
    <property type="nucleotide sequence ID" value="NZ_ASHX02000001.1"/>
</dbReference>
<dbReference type="OrthoDB" id="5241017at2"/>
<accession>A0A1D3DU81</accession>
<keyword evidence="2" id="KW-0812">Transmembrane</keyword>
<name>A0A1D3DU81_9ACTN</name>
<dbReference type="Pfam" id="PF00905">
    <property type="entry name" value="Transpeptidase"/>
    <property type="match status" value="1"/>
</dbReference>
<dbReference type="EMBL" id="ASHX02000001">
    <property type="protein sequence ID" value="OEJ95883.1"/>
    <property type="molecule type" value="Genomic_DNA"/>
</dbReference>
<dbReference type="GO" id="GO:0008658">
    <property type="term" value="F:penicillin binding"/>
    <property type="evidence" value="ECO:0007669"/>
    <property type="project" value="InterPro"/>
</dbReference>
<dbReference type="GO" id="GO:0071972">
    <property type="term" value="F:peptidoglycan L,D-transpeptidase activity"/>
    <property type="evidence" value="ECO:0007669"/>
    <property type="project" value="TreeGrafter"/>
</dbReference>
<evidence type="ECO:0000259" key="3">
    <source>
        <dbReference type="Pfam" id="PF00905"/>
    </source>
</evidence>
<feature type="domain" description="NTF2-like N-terminal transpeptidase" evidence="4">
    <location>
        <begin position="59"/>
        <end position="165"/>
    </location>
</feature>
<dbReference type="InterPro" id="IPR001460">
    <property type="entry name" value="PCN-bd_Tpept"/>
</dbReference>
<dbReference type="Gene3D" id="3.40.710.10">
    <property type="entry name" value="DD-peptidase/beta-lactamase superfamily"/>
    <property type="match status" value="1"/>
</dbReference>
<organism evidence="5 6">
    <name type="scientific">Streptomyces thermolilacinus SPC6</name>
    <dbReference type="NCBI Taxonomy" id="1306406"/>
    <lineage>
        <taxon>Bacteria</taxon>
        <taxon>Bacillati</taxon>
        <taxon>Actinomycetota</taxon>
        <taxon>Actinomycetes</taxon>
        <taxon>Kitasatosporales</taxon>
        <taxon>Streptomycetaceae</taxon>
        <taxon>Streptomyces</taxon>
    </lineage>
</organism>
<dbReference type="AlphaFoldDB" id="A0A1D3DU81"/>
<dbReference type="PANTHER" id="PTHR30627">
    <property type="entry name" value="PEPTIDOGLYCAN D,D-TRANSPEPTIDASE"/>
    <property type="match status" value="1"/>
</dbReference>
<dbReference type="InterPro" id="IPR050515">
    <property type="entry name" value="Beta-lactam/transpept"/>
</dbReference>
<reference evidence="5 6" key="1">
    <citation type="journal article" date="2013" name="Genome Announc.">
        <title>Genome Sequence of Streptomyces violaceusniger Strain SPC6, a Halotolerant Streptomycete That Exhibits Rapid Growth and Development.</title>
        <authorList>
            <person name="Chen X."/>
            <person name="Zhang B."/>
            <person name="Zhang W."/>
            <person name="Wu X."/>
            <person name="Zhang M."/>
            <person name="Chen T."/>
            <person name="Liu G."/>
            <person name="Dyson P."/>
        </authorList>
    </citation>
    <scope>NUCLEOTIDE SEQUENCE [LARGE SCALE GENOMIC DNA]</scope>
    <source>
        <strain evidence="5 6">SPC6</strain>
    </source>
</reference>
<evidence type="ECO:0000256" key="1">
    <source>
        <dbReference type="SAM" id="MobiDB-lite"/>
    </source>
</evidence>